<dbReference type="InterPro" id="IPR004919">
    <property type="entry name" value="GmrSD_N"/>
</dbReference>
<dbReference type="Proteomes" id="UP000464374">
    <property type="component" value="Chromosome"/>
</dbReference>
<evidence type="ECO:0000313" key="2">
    <source>
        <dbReference type="EMBL" id="QHX43319.1"/>
    </source>
</evidence>
<reference evidence="2 3" key="1">
    <citation type="submission" date="2020-01" db="EMBL/GenBank/DDBJ databases">
        <title>Complete genome sequence of a human oral phylogroup 1 Treponema sp. strain ATCC 700766, originally isolated from periodontitis dental plaque.</title>
        <authorList>
            <person name="Chan Y."/>
            <person name="Huo Y.-B."/>
            <person name="Yu X.-L."/>
            <person name="Zeng H."/>
            <person name="Leung W.-K."/>
            <person name="Watt R.M."/>
        </authorList>
    </citation>
    <scope>NUCLEOTIDE SEQUENCE [LARGE SCALE GENOMIC DNA]</scope>
    <source>
        <strain evidence="2 3">OMZ 804</strain>
    </source>
</reference>
<proteinExistence type="predicted"/>
<name>A0A6P1Y1X4_9SPIR</name>
<organism evidence="2 3">
    <name type="scientific">Treponema vincentii</name>
    <dbReference type="NCBI Taxonomy" id="69710"/>
    <lineage>
        <taxon>Bacteria</taxon>
        <taxon>Pseudomonadati</taxon>
        <taxon>Spirochaetota</taxon>
        <taxon>Spirochaetia</taxon>
        <taxon>Spirochaetales</taxon>
        <taxon>Treponemataceae</taxon>
        <taxon>Treponema</taxon>
    </lineage>
</organism>
<dbReference type="EMBL" id="CP048020">
    <property type="protein sequence ID" value="QHX43319.1"/>
    <property type="molecule type" value="Genomic_DNA"/>
</dbReference>
<protein>
    <submittedName>
        <fullName evidence="2">DUF262 domain-containing protein</fullName>
    </submittedName>
</protein>
<dbReference type="AlphaFoldDB" id="A0A6P1Y1X4"/>
<gene>
    <name evidence="2" type="ORF">GWP43_07515</name>
</gene>
<sequence>MNDIYTFIKLLEEYKIVIPVMQRSYAEGRNTKHAEDVRKSIIETIISSALQNKPLFFDFVYGNISQDEKKFIPFDGQQRLTTLFLFHRYVYEKAKEPLDILKKFSYETRPSAKEFLEKICINTIIPSNKENIIPFNEETLSKFVINQNWFFDDWKKDPTISSILTVLDEIHNQFLKLQSPDYSKIMSLLKDTELISFHFVNMQLNQLPNNTYVKMNARGKTLTGFENFKASLEEYLKKSDNSLYRTFRNNIDSKWLDLMFSKTKPCLPDSLFMSFFNRHFINVWNFYKKNEPSIEEKSIYDKVNSDLVAFPLIDTFISWSVYEKILNTAAIKNTIHPIFNLLTTLVNNSIEKQIKPYQTWDFYGCDKNDTYPARVTFFALLLYFEEDNYQKTSFSHWMRVVFNIIENQTIDSMDSYLYALRFFSELGVHSHDIYTFLADDSKGINSGFAKEQVSEERLKAKKILESGKWEKAIILAEHYEILLGKVNVLFQAGEKTSLEVFNTRFNLLKAMYKNNDPYHIIKVLLSYYDEAIPNGKISLKHTKENIKQLVTKTFFNEFQKITSDKINTSITQKWIKELSTTTLLNISRSDGQIVGKYGKKVVLWGTTGCVWKVFGNDVRGNILLGEEKRNLLLKSLKLPNAYFTTDYSSKDYIFYSGWETYFKYDNCFFSWWPDDDKKIYDVYIMTDDWGDYKKRKKVLMNKTNTDADEYFAFNTTDEMIKHPELFAEALKNLISESNKA</sequence>
<evidence type="ECO:0000259" key="1">
    <source>
        <dbReference type="Pfam" id="PF03235"/>
    </source>
</evidence>
<evidence type="ECO:0000313" key="3">
    <source>
        <dbReference type="Proteomes" id="UP000464374"/>
    </source>
</evidence>
<feature type="domain" description="GmrSD restriction endonucleases N-terminal" evidence="1">
    <location>
        <begin position="9"/>
        <end position="232"/>
    </location>
</feature>
<dbReference type="Pfam" id="PF03235">
    <property type="entry name" value="GmrSD_N"/>
    <property type="match status" value="1"/>
</dbReference>
<accession>A0A6P1Y1X4</accession>
<dbReference type="RefSeq" id="WP_162663647.1">
    <property type="nucleotide sequence ID" value="NZ_CP048020.1"/>
</dbReference>
<dbReference type="KEGG" id="trz:GWP43_07515"/>